<reference evidence="1" key="1">
    <citation type="submission" date="2017-12" db="EMBL/GenBank/DDBJ databases">
        <title>Gene loss provides genomic basis for host adaptation in cereal stripe rust fungi.</title>
        <authorList>
            <person name="Xia C."/>
        </authorList>
    </citation>
    <scope>NUCLEOTIDE SEQUENCE [LARGE SCALE GENOMIC DNA]</scope>
    <source>
        <strain evidence="1">93-210</strain>
    </source>
</reference>
<dbReference type="Proteomes" id="UP000239156">
    <property type="component" value="Unassembled WGS sequence"/>
</dbReference>
<sequence>MWLEGTRRISFSRNPHRSMSKKYNYILFNQPPIEQIQLT</sequence>
<comment type="caution">
    <text evidence="1">The sequence shown here is derived from an EMBL/GenBank/DDBJ whole genome shotgun (WGS) entry which is preliminary data.</text>
</comment>
<protein>
    <submittedName>
        <fullName evidence="1">Uncharacterized protein</fullName>
    </submittedName>
</protein>
<name>A0A2S4UKS7_9BASI</name>
<accession>A0A2S4UKS7</accession>
<organism evidence="1 2">
    <name type="scientific">Puccinia striiformis</name>
    <dbReference type="NCBI Taxonomy" id="27350"/>
    <lineage>
        <taxon>Eukaryota</taxon>
        <taxon>Fungi</taxon>
        <taxon>Dikarya</taxon>
        <taxon>Basidiomycota</taxon>
        <taxon>Pucciniomycotina</taxon>
        <taxon>Pucciniomycetes</taxon>
        <taxon>Pucciniales</taxon>
        <taxon>Pucciniaceae</taxon>
        <taxon>Puccinia</taxon>
    </lineage>
</organism>
<dbReference type="AlphaFoldDB" id="A0A2S4UKS7"/>
<dbReference type="VEuPathDB" id="FungiDB:PSTT_14839"/>
<keyword evidence="2" id="KW-1185">Reference proteome</keyword>
<gene>
    <name evidence="1" type="ORF">PSTT_14839</name>
</gene>
<proteinExistence type="predicted"/>
<evidence type="ECO:0000313" key="1">
    <source>
        <dbReference type="EMBL" id="POV97811.1"/>
    </source>
</evidence>
<evidence type="ECO:0000313" key="2">
    <source>
        <dbReference type="Proteomes" id="UP000239156"/>
    </source>
</evidence>
<dbReference type="EMBL" id="PKSL01000247">
    <property type="protein sequence ID" value="POV97811.1"/>
    <property type="molecule type" value="Genomic_DNA"/>
</dbReference>